<gene>
    <name evidence="2" type="ORF">AHOG_11600</name>
</gene>
<organism evidence="2 3">
    <name type="scientific">Actinoalloteichus hoggarensis</name>
    <dbReference type="NCBI Taxonomy" id="1470176"/>
    <lineage>
        <taxon>Bacteria</taxon>
        <taxon>Bacillati</taxon>
        <taxon>Actinomycetota</taxon>
        <taxon>Actinomycetes</taxon>
        <taxon>Pseudonocardiales</taxon>
        <taxon>Pseudonocardiaceae</taxon>
        <taxon>Actinoalloteichus</taxon>
    </lineage>
</organism>
<evidence type="ECO:0000256" key="1">
    <source>
        <dbReference type="SAM" id="MobiDB-lite"/>
    </source>
</evidence>
<dbReference type="EMBL" id="CP022521">
    <property type="protein sequence ID" value="ASO19963.1"/>
    <property type="molecule type" value="Genomic_DNA"/>
</dbReference>
<feature type="compositionally biased region" description="Basic and acidic residues" evidence="1">
    <location>
        <begin position="24"/>
        <end position="33"/>
    </location>
</feature>
<dbReference type="AlphaFoldDB" id="A0A221W2P1"/>
<sequence>MSGPVRVAIPNAVPTGRGRRTARRDRVCEERSPMDAGSAAVEQESTWRRMPYEVMIR</sequence>
<dbReference type="Proteomes" id="UP000204221">
    <property type="component" value="Chromosome"/>
</dbReference>
<accession>A0A221W2P1</accession>
<dbReference type="KEGG" id="ahg:AHOG_11600"/>
<evidence type="ECO:0000313" key="2">
    <source>
        <dbReference type="EMBL" id="ASO19963.1"/>
    </source>
</evidence>
<name>A0A221W2P1_9PSEU</name>
<evidence type="ECO:0000313" key="3">
    <source>
        <dbReference type="Proteomes" id="UP000204221"/>
    </source>
</evidence>
<keyword evidence="3" id="KW-1185">Reference proteome</keyword>
<proteinExistence type="predicted"/>
<feature type="region of interest" description="Disordered" evidence="1">
    <location>
        <begin position="1"/>
        <end position="43"/>
    </location>
</feature>
<protein>
    <submittedName>
        <fullName evidence="2">Uncharacterized protein</fullName>
    </submittedName>
</protein>
<reference evidence="2 3" key="1">
    <citation type="submission" date="2017-07" db="EMBL/GenBank/DDBJ databases">
        <title>Complete genome sequence of Actinoalloteichus hoggarensis DSM 45943, type strain of Actinoalloteichus hoggarensis.</title>
        <authorList>
            <person name="Ruckert C."/>
            <person name="Nouioui I."/>
            <person name="Willmese J."/>
            <person name="van Wezel G."/>
            <person name="Klenk H.-P."/>
            <person name="Kalinowski J."/>
            <person name="Zotchev S.B."/>
        </authorList>
    </citation>
    <scope>NUCLEOTIDE SEQUENCE [LARGE SCALE GENOMIC DNA]</scope>
    <source>
        <strain evidence="2 3">DSM 45943</strain>
    </source>
</reference>